<evidence type="ECO:0000313" key="4">
    <source>
        <dbReference type="Proteomes" id="UP000314294"/>
    </source>
</evidence>
<feature type="region of interest" description="Disordered" evidence="1">
    <location>
        <begin position="33"/>
        <end position="55"/>
    </location>
</feature>
<protein>
    <recommendedName>
        <fullName evidence="5">Secreted protein</fullName>
    </recommendedName>
</protein>
<name>A0A4Z2EKC7_9TELE</name>
<gene>
    <name evidence="3" type="ORF">EYF80_060647</name>
</gene>
<reference evidence="3 4" key="1">
    <citation type="submission" date="2019-03" db="EMBL/GenBank/DDBJ databases">
        <title>First draft genome of Liparis tanakae, snailfish: a comprehensive survey of snailfish specific genes.</title>
        <authorList>
            <person name="Kim W."/>
            <person name="Song I."/>
            <person name="Jeong J.-H."/>
            <person name="Kim D."/>
            <person name="Kim S."/>
            <person name="Ryu S."/>
            <person name="Song J.Y."/>
            <person name="Lee S.K."/>
        </authorList>
    </citation>
    <scope>NUCLEOTIDE SEQUENCE [LARGE SCALE GENOMIC DNA]</scope>
    <source>
        <tissue evidence="3">Muscle</tissue>
    </source>
</reference>
<proteinExistence type="predicted"/>
<feature type="chain" id="PRO_5021425882" description="Secreted protein" evidence="2">
    <location>
        <begin position="34"/>
        <end position="92"/>
    </location>
</feature>
<accession>A0A4Z2EKC7</accession>
<keyword evidence="2" id="KW-0732">Signal</keyword>
<evidence type="ECO:0000256" key="1">
    <source>
        <dbReference type="SAM" id="MobiDB-lite"/>
    </source>
</evidence>
<dbReference type="AlphaFoldDB" id="A0A4Z2EKC7"/>
<sequence>MTSSAWGGLSVPHAVLPLPLLLSVISPFRVSRAAPVPSARQTPPRRPDALGSLPEVRAAPIRLQPSAAPRAAVPSGGAAGGAIILPLRRETY</sequence>
<feature type="signal peptide" evidence="2">
    <location>
        <begin position="1"/>
        <end position="33"/>
    </location>
</feature>
<dbReference type="EMBL" id="SRLO01005935">
    <property type="protein sequence ID" value="TNN29205.1"/>
    <property type="molecule type" value="Genomic_DNA"/>
</dbReference>
<evidence type="ECO:0000313" key="3">
    <source>
        <dbReference type="EMBL" id="TNN29205.1"/>
    </source>
</evidence>
<keyword evidence="4" id="KW-1185">Reference proteome</keyword>
<dbReference type="Proteomes" id="UP000314294">
    <property type="component" value="Unassembled WGS sequence"/>
</dbReference>
<comment type="caution">
    <text evidence="3">The sequence shown here is derived from an EMBL/GenBank/DDBJ whole genome shotgun (WGS) entry which is preliminary data.</text>
</comment>
<organism evidence="3 4">
    <name type="scientific">Liparis tanakae</name>
    <name type="common">Tanaka's snailfish</name>
    <dbReference type="NCBI Taxonomy" id="230148"/>
    <lineage>
        <taxon>Eukaryota</taxon>
        <taxon>Metazoa</taxon>
        <taxon>Chordata</taxon>
        <taxon>Craniata</taxon>
        <taxon>Vertebrata</taxon>
        <taxon>Euteleostomi</taxon>
        <taxon>Actinopterygii</taxon>
        <taxon>Neopterygii</taxon>
        <taxon>Teleostei</taxon>
        <taxon>Neoteleostei</taxon>
        <taxon>Acanthomorphata</taxon>
        <taxon>Eupercaria</taxon>
        <taxon>Perciformes</taxon>
        <taxon>Cottioidei</taxon>
        <taxon>Cottales</taxon>
        <taxon>Liparidae</taxon>
        <taxon>Liparis</taxon>
    </lineage>
</organism>
<evidence type="ECO:0008006" key="5">
    <source>
        <dbReference type="Google" id="ProtNLM"/>
    </source>
</evidence>
<evidence type="ECO:0000256" key="2">
    <source>
        <dbReference type="SAM" id="SignalP"/>
    </source>
</evidence>